<gene>
    <name evidence="1" type="ORF">GT360_05070</name>
</gene>
<dbReference type="KEGG" id="vas:GT360_05070"/>
<evidence type="ECO:0000313" key="2">
    <source>
        <dbReference type="Proteomes" id="UP000464262"/>
    </source>
</evidence>
<evidence type="ECO:0000313" key="1">
    <source>
        <dbReference type="EMBL" id="QIA64674.1"/>
    </source>
</evidence>
<protein>
    <recommendedName>
        <fullName evidence="3">Chalcone isomerase domain-containing protein</fullName>
    </recommendedName>
</protein>
<name>A0A7Z2T5A5_9VIBR</name>
<dbReference type="EMBL" id="CP047475">
    <property type="protein sequence ID" value="QIA64674.1"/>
    <property type="molecule type" value="Genomic_DNA"/>
</dbReference>
<organism evidence="1 2">
    <name type="scientific">Vibrio astriarenae</name>
    <dbReference type="NCBI Taxonomy" id="1481923"/>
    <lineage>
        <taxon>Bacteria</taxon>
        <taxon>Pseudomonadati</taxon>
        <taxon>Pseudomonadota</taxon>
        <taxon>Gammaproteobacteria</taxon>
        <taxon>Vibrionales</taxon>
        <taxon>Vibrionaceae</taxon>
        <taxon>Vibrio</taxon>
    </lineage>
</organism>
<reference evidence="1 2" key="1">
    <citation type="submission" date="2020-01" db="EMBL/GenBank/DDBJ databases">
        <title>Whole genome and functional gene identification of agarase of Vibrio HN897.</title>
        <authorList>
            <person name="Liu Y."/>
            <person name="Zhao Z."/>
        </authorList>
    </citation>
    <scope>NUCLEOTIDE SEQUENCE [LARGE SCALE GENOMIC DNA]</scope>
    <source>
        <strain evidence="1 2">HN897</strain>
    </source>
</reference>
<evidence type="ECO:0008006" key="3">
    <source>
        <dbReference type="Google" id="ProtNLM"/>
    </source>
</evidence>
<sequence>MLWSCLSVAQPTSLQLESDWKSWSKVGSADLNWLFFDIYQSHLFTPSGDYRLSHDVTPHPLALSITYERDIEAKDLLSVTYDQWLKLGYSDEQALSWLETISPMFPDISEGDQLVYVSDGADGEIYWLRKNSYRWQLMGNVTDELTNDAFLSIWLSPKTEYPRLRRQLIGMVTQ</sequence>
<dbReference type="Proteomes" id="UP000464262">
    <property type="component" value="Chromosome 1"/>
</dbReference>
<proteinExistence type="predicted"/>
<dbReference type="AlphaFoldDB" id="A0A7Z2T5A5"/>
<accession>A0A7Z2T5A5</accession>
<keyword evidence="2" id="KW-1185">Reference proteome</keyword>